<sequence length="286" mass="28774">MTDVTVLGYLSIDSLSHEAGDAVRQPGGAALYGALGAHRAGAMTAIVASTGPDWPKGWTHALSECGIATHGLTPRADPTRRTQIRHGLGLRQSPHYGSADWLAATLAHQPHAAGADGRVLVATPMPVSALAGILDAAGDRPVVADTSEWVAANQTARLLALLGRLSVFAPSCEETRLLCPGLDDDQSALALAAIGPCIIQKRGAQGLVVVQGADLHRLPAHPAQAVDPTGAGDAVTGAIGAGLARGLTPFAAAHAAMAIGAMAVSGMGPSGLGLSVPAQTLPEEIP</sequence>
<dbReference type="Gene3D" id="3.40.1190.20">
    <property type="match status" value="1"/>
</dbReference>
<dbReference type="InterPro" id="IPR011611">
    <property type="entry name" value="PfkB_dom"/>
</dbReference>
<dbReference type="EMBL" id="JBHTOQ010000035">
    <property type="protein sequence ID" value="MFD1482695.1"/>
    <property type="molecule type" value="Genomic_DNA"/>
</dbReference>
<feature type="domain" description="Carbohydrate kinase PfkB" evidence="3">
    <location>
        <begin position="15"/>
        <end position="269"/>
    </location>
</feature>
<dbReference type="PANTHER" id="PTHR10584:SF166">
    <property type="entry name" value="RIBOKINASE"/>
    <property type="match status" value="1"/>
</dbReference>
<evidence type="ECO:0000313" key="5">
    <source>
        <dbReference type="Proteomes" id="UP001597302"/>
    </source>
</evidence>
<keyword evidence="1 4" id="KW-0808">Transferase</keyword>
<dbReference type="Pfam" id="PF00294">
    <property type="entry name" value="PfkB"/>
    <property type="match status" value="1"/>
</dbReference>
<comment type="caution">
    <text evidence="4">The sequence shown here is derived from an EMBL/GenBank/DDBJ whole genome shotgun (WGS) entry which is preliminary data.</text>
</comment>
<proteinExistence type="predicted"/>
<dbReference type="GO" id="GO:0016301">
    <property type="term" value="F:kinase activity"/>
    <property type="evidence" value="ECO:0007669"/>
    <property type="project" value="UniProtKB-KW"/>
</dbReference>
<organism evidence="4 5">
    <name type="scientific">Paracoccus nototheniae</name>
    <dbReference type="NCBI Taxonomy" id="2489002"/>
    <lineage>
        <taxon>Bacteria</taxon>
        <taxon>Pseudomonadati</taxon>
        <taxon>Pseudomonadota</taxon>
        <taxon>Alphaproteobacteria</taxon>
        <taxon>Rhodobacterales</taxon>
        <taxon>Paracoccaceae</taxon>
        <taxon>Paracoccus</taxon>
    </lineage>
</organism>
<evidence type="ECO:0000313" key="4">
    <source>
        <dbReference type="EMBL" id="MFD1482695.1"/>
    </source>
</evidence>
<dbReference type="PANTHER" id="PTHR10584">
    <property type="entry name" value="SUGAR KINASE"/>
    <property type="match status" value="1"/>
</dbReference>
<evidence type="ECO:0000256" key="1">
    <source>
        <dbReference type="ARBA" id="ARBA00022679"/>
    </source>
</evidence>
<name>A0ABW4E2K9_9RHOB</name>
<dbReference type="RefSeq" id="WP_165571188.1">
    <property type="nucleotide sequence ID" value="NZ_CBCSAJ010000063.1"/>
</dbReference>
<keyword evidence="2 4" id="KW-0418">Kinase</keyword>
<accession>A0ABW4E2K9</accession>
<reference evidence="5" key="1">
    <citation type="journal article" date="2019" name="Int. J. Syst. Evol. Microbiol.">
        <title>The Global Catalogue of Microorganisms (GCM) 10K type strain sequencing project: providing services to taxonomists for standard genome sequencing and annotation.</title>
        <authorList>
            <consortium name="The Broad Institute Genomics Platform"/>
            <consortium name="The Broad Institute Genome Sequencing Center for Infectious Disease"/>
            <person name="Wu L."/>
            <person name="Ma J."/>
        </authorList>
    </citation>
    <scope>NUCLEOTIDE SEQUENCE [LARGE SCALE GENOMIC DNA]</scope>
    <source>
        <strain evidence="5">CCM 8875</strain>
    </source>
</reference>
<gene>
    <name evidence="4" type="ORF">ACFQ5P_15475</name>
</gene>
<protein>
    <submittedName>
        <fullName evidence="4">Carbohydrate kinase family protein</fullName>
        <ecNumber evidence="4">2.7.1.-</ecNumber>
    </submittedName>
</protein>
<evidence type="ECO:0000256" key="2">
    <source>
        <dbReference type="ARBA" id="ARBA00022777"/>
    </source>
</evidence>
<dbReference type="EC" id="2.7.1.-" evidence="4"/>
<keyword evidence="5" id="KW-1185">Reference proteome</keyword>
<dbReference type="Proteomes" id="UP001597302">
    <property type="component" value="Unassembled WGS sequence"/>
</dbReference>
<dbReference type="SUPFAM" id="SSF53613">
    <property type="entry name" value="Ribokinase-like"/>
    <property type="match status" value="1"/>
</dbReference>
<evidence type="ECO:0000259" key="3">
    <source>
        <dbReference type="Pfam" id="PF00294"/>
    </source>
</evidence>
<dbReference type="InterPro" id="IPR029056">
    <property type="entry name" value="Ribokinase-like"/>
</dbReference>